<dbReference type="KEGG" id="dvu:DVU_0324"/>
<evidence type="ECO:0000313" key="1">
    <source>
        <dbReference type="EMBL" id="AAS94807.1"/>
    </source>
</evidence>
<sequence>MIACCRAARRTFPLAVPLAAARQYNWPFSSDI</sequence>
<keyword evidence="2" id="KW-1185">Reference proteome</keyword>
<organism evidence="1 2">
    <name type="scientific">Nitratidesulfovibrio vulgaris (strain ATCC 29579 / DSM 644 / CCUG 34227 / NCIMB 8303 / VKM B-1760 / Hildenborough)</name>
    <name type="common">Desulfovibrio vulgaris</name>
    <dbReference type="NCBI Taxonomy" id="882"/>
    <lineage>
        <taxon>Bacteria</taxon>
        <taxon>Pseudomonadati</taxon>
        <taxon>Thermodesulfobacteriota</taxon>
        <taxon>Desulfovibrionia</taxon>
        <taxon>Desulfovibrionales</taxon>
        <taxon>Desulfovibrionaceae</taxon>
        <taxon>Nitratidesulfovibrio</taxon>
    </lineage>
</organism>
<dbReference type="PaxDb" id="882-DVU_0324"/>
<evidence type="ECO:0000313" key="2">
    <source>
        <dbReference type="Proteomes" id="UP000002194"/>
    </source>
</evidence>
<reference evidence="1 2" key="1">
    <citation type="journal article" date="2004" name="Nat. Biotechnol.">
        <title>The genome sequence of the anaerobic, sulfate-reducing bacterium Desulfovibrio vulgaris Hildenborough.</title>
        <authorList>
            <person name="Heidelberg J.F."/>
            <person name="Seshadri R."/>
            <person name="Haveman S.A."/>
            <person name="Hemme C.L."/>
            <person name="Paulsen I.T."/>
            <person name="Kolonay J.F."/>
            <person name="Eisen J.A."/>
            <person name="Ward N."/>
            <person name="Methe B."/>
            <person name="Brinkac L.M."/>
            <person name="Daugherty S.C."/>
            <person name="Deboy R.T."/>
            <person name="Dodson R.J."/>
            <person name="Durkin A.S."/>
            <person name="Madupu R."/>
            <person name="Nelson W.C."/>
            <person name="Sullivan S.A."/>
            <person name="Fouts D."/>
            <person name="Haft D.H."/>
            <person name="Selengut J."/>
            <person name="Peterson J.D."/>
            <person name="Davidsen T.M."/>
            <person name="Zafar N."/>
            <person name="Zhou L."/>
            <person name="Radune D."/>
            <person name="Dimitrov G."/>
            <person name="Hance M."/>
            <person name="Tran K."/>
            <person name="Khouri H."/>
            <person name="Gill J."/>
            <person name="Utterback T.R."/>
            <person name="Feldblyum T.V."/>
            <person name="Wall J.D."/>
            <person name="Voordouw G."/>
            <person name="Fraser C.M."/>
        </authorList>
    </citation>
    <scope>NUCLEOTIDE SEQUENCE [LARGE SCALE GENOMIC DNA]</scope>
    <source>
        <strain evidence="2">ATCC 29579 / DSM 644 / NCIMB 8303 / VKM B-1760 / Hildenborough</strain>
    </source>
</reference>
<dbReference type="Proteomes" id="UP000002194">
    <property type="component" value="Chromosome"/>
</dbReference>
<proteinExistence type="predicted"/>
<protein>
    <submittedName>
        <fullName evidence="1">Uncharacterized protein</fullName>
    </submittedName>
</protein>
<dbReference type="EnsemblBacteria" id="AAS94807">
    <property type="protein sequence ID" value="AAS94807"/>
    <property type="gene ID" value="DVU_0324"/>
</dbReference>
<dbReference type="STRING" id="882.DVU_0324"/>
<dbReference type="EMBL" id="AE017285">
    <property type="protein sequence ID" value="AAS94807.1"/>
    <property type="molecule type" value="Genomic_DNA"/>
</dbReference>
<accession>Q72F90</accession>
<name>Q72F90_NITV2</name>
<dbReference type="HOGENOM" id="CLU_3389122_0_0_7"/>
<dbReference type="AlphaFoldDB" id="Q72F90"/>
<gene>
    <name evidence="1" type="ordered locus">DVU_0324</name>
</gene>